<dbReference type="Proteomes" id="UP001551695">
    <property type="component" value="Unassembled WGS sequence"/>
</dbReference>
<keyword evidence="2" id="KW-1185">Reference proteome</keyword>
<gene>
    <name evidence="1" type="ORF">AB0I48_05335</name>
</gene>
<dbReference type="RefSeq" id="WP_355089016.1">
    <property type="nucleotide sequence ID" value="NZ_JBEXKW010000051.1"/>
</dbReference>
<accession>A0ABV3FNG1</accession>
<evidence type="ECO:0000313" key="2">
    <source>
        <dbReference type="Proteomes" id="UP001551695"/>
    </source>
</evidence>
<organism evidence="1 2">
    <name type="scientific">Nocardia aurea</name>
    <dbReference type="NCBI Taxonomy" id="2144174"/>
    <lineage>
        <taxon>Bacteria</taxon>
        <taxon>Bacillati</taxon>
        <taxon>Actinomycetota</taxon>
        <taxon>Actinomycetes</taxon>
        <taxon>Mycobacteriales</taxon>
        <taxon>Nocardiaceae</taxon>
        <taxon>Nocardia</taxon>
    </lineage>
</organism>
<evidence type="ECO:0008006" key="3">
    <source>
        <dbReference type="Google" id="ProtNLM"/>
    </source>
</evidence>
<comment type="caution">
    <text evidence="1">The sequence shown here is derived from an EMBL/GenBank/DDBJ whole genome shotgun (WGS) entry which is preliminary data.</text>
</comment>
<dbReference type="EMBL" id="JBFAKC010000002">
    <property type="protein sequence ID" value="MEV0706969.1"/>
    <property type="molecule type" value="Genomic_DNA"/>
</dbReference>
<sequence>MSVESPFGGFVEDAKSGALTVRMEPQTFLELDRACEELILELSLARNDARALGERTSWGLGETNARLSSARELVTLFREQAFGGADSAYDTLAEYIEVATEIRSLLTTIRETYERTDEDFARRIREIRQ</sequence>
<protein>
    <recommendedName>
        <fullName evidence="3">PE domain-containing protein</fullName>
    </recommendedName>
</protein>
<name>A0ABV3FNG1_9NOCA</name>
<proteinExistence type="predicted"/>
<evidence type="ECO:0000313" key="1">
    <source>
        <dbReference type="EMBL" id="MEV0706969.1"/>
    </source>
</evidence>
<reference evidence="1 2" key="1">
    <citation type="submission" date="2024-06" db="EMBL/GenBank/DDBJ databases">
        <title>The Natural Products Discovery Center: Release of the First 8490 Sequenced Strains for Exploring Actinobacteria Biosynthetic Diversity.</title>
        <authorList>
            <person name="Kalkreuter E."/>
            <person name="Kautsar S.A."/>
            <person name="Yang D."/>
            <person name="Bader C.D."/>
            <person name="Teijaro C.N."/>
            <person name="Fluegel L."/>
            <person name="Davis C.M."/>
            <person name="Simpson J.R."/>
            <person name="Lauterbach L."/>
            <person name="Steele A.D."/>
            <person name="Gui C."/>
            <person name="Meng S."/>
            <person name="Li G."/>
            <person name="Viehrig K."/>
            <person name="Ye F."/>
            <person name="Su P."/>
            <person name="Kiefer A.F."/>
            <person name="Nichols A."/>
            <person name="Cepeda A.J."/>
            <person name="Yan W."/>
            <person name="Fan B."/>
            <person name="Jiang Y."/>
            <person name="Adhikari A."/>
            <person name="Zheng C.-J."/>
            <person name="Schuster L."/>
            <person name="Cowan T.M."/>
            <person name="Smanski M.J."/>
            <person name="Chevrette M.G."/>
            <person name="De Carvalho L.P.S."/>
            <person name="Shen B."/>
        </authorList>
    </citation>
    <scope>NUCLEOTIDE SEQUENCE [LARGE SCALE GENOMIC DNA]</scope>
    <source>
        <strain evidence="1 2">NPDC050403</strain>
    </source>
</reference>